<dbReference type="STRING" id="633194.SAMN05421759_104223"/>
<dbReference type="OrthoDB" id="7848986at2"/>
<dbReference type="EMBL" id="FTOQ01000004">
    <property type="protein sequence ID" value="SIS84164.1"/>
    <property type="molecule type" value="Genomic_DNA"/>
</dbReference>
<evidence type="ECO:0000313" key="1">
    <source>
        <dbReference type="EMBL" id="SIS84164.1"/>
    </source>
</evidence>
<organism evidence="1 2">
    <name type="scientific">Roseivivax lentus</name>
    <dbReference type="NCBI Taxonomy" id="633194"/>
    <lineage>
        <taxon>Bacteria</taxon>
        <taxon>Pseudomonadati</taxon>
        <taxon>Pseudomonadota</taxon>
        <taxon>Alphaproteobacteria</taxon>
        <taxon>Rhodobacterales</taxon>
        <taxon>Roseobacteraceae</taxon>
        <taxon>Roseivivax</taxon>
    </lineage>
</organism>
<dbReference type="Proteomes" id="UP000186684">
    <property type="component" value="Unassembled WGS sequence"/>
</dbReference>
<gene>
    <name evidence="1" type="ORF">SAMN05421759_104223</name>
</gene>
<reference evidence="2" key="1">
    <citation type="submission" date="2017-01" db="EMBL/GenBank/DDBJ databases">
        <authorList>
            <person name="Varghese N."/>
            <person name="Submissions S."/>
        </authorList>
    </citation>
    <scope>NUCLEOTIDE SEQUENCE [LARGE SCALE GENOMIC DNA]</scope>
    <source>
        <strain evidence="2">DSM 29430</strain>
    </source>
</reference>
<name>A0A1N7MDK7_9RHOB</name>
<accession>A0A1N7MDK7</accession>
<dbReference type="AlphaFoldDB" id="A0A1N7MDK7"/>
<proteinExistence type="predicted"/>
<keyword evidence="2" id="KW-1185">Reference proteome</keyword>
<sequence>MSILSLTQKEFSRAAGARAVVWVDPACVHLHSGSKWPVFRKRMQRAGRVVPRALLDLARPALKAREPFFIPADLFQDGQPVAETPKYRKVADFIAHRDTPKDSLWYAQLTDELKATGVARHKAIEMRSEAEILGFLEEYVGGLMDSLREHGFSSDESSYESAALINRDGSLTKTGSGNHRFNMCHALGIAPFPLKIVGAHRDWFTAQDGADGATLETLLSRIQEVGAQHR</sequence>
<protein>
    <submittedName>
        <fullName evidence="1">Uncharacterized protein</fullName>
    </submittedName>
</protein>
<evidence type="ECO:0000313" key="2">
    <source>
        <dbReference type="Proteomes" id="UP000186684"/>
    </source>
</evidence>
<dbReference type="RefSeq" id="WP_076447649.1">
    <property type="nucleotide sequence ID" value="NZ_FTOQ01000004.1"/>
</dbReference>